<evidence type="ECO:0000313" key="2">
    <source>
        <dbReference type="EMBL" id="KAK3595042.1"/>
    </source>
</evidence>
<feature type="region of interest" description="Disordered" evidence="1">
    <location>
        <begin position="1"/>
        <end position="48"/>
    </location>
</feature>
<proteinExistence type="predicted"/>
<evidence type="ECO:0000313" key="3">
    <source>
        <dbReference type="Proteomes" id="UP001195483"/>
    </source>
</evidence>
<sequence length="61" mass="7206">MKRVGQKSQTESHRIKSQYETCWTKRHRQKATGSSHNMKRVGQKVREPLNQVTIRNVLDKT</sequence>
<evidence type="ECO:0000256" key="1">
    <source>
        <dbReference type="SAM" id="MobiDB-lite"/>
    </source>
</evidence>
<organism evidence="2 3">
    <name type="scientific">Potamilus streckersoni</name>
    <dbReference type="NCBI Taxonomy" id="2493646"/>
    <lineage>
        <taxon>Eukaryota</taxon>
        <taxon>Metazoa</taxon>
        <taxon>Spiralia</taxon>
        <taxon>Lophotrochozoa</taxon>
        <taxon>Mollusca</taxon>
        <taxon>Bivalvia</taxon>
        <taxon>Autobranchia</taxon>
        <taxon>Heteroconchia</taxon>
        <taxon>Palaeoheterodonta</taxon>
        <taxon>Unionida</taxon>
        <taxon>Unionoidea</taxon>
        <taxon>Unionidae</taxon>
        <taxon>Ambleminae</taxon>
        <taxon>Lampsilini</taxon>
        <taxon>Potamilus</taxon>
    </lineage>
</organism>
<comment type="caution">
    <text evidence="2">The sequence shown here is derived from an EMBL/GenBank/DDBJ whole genome shotgun (WGS) entry which is preliminary data.</text>
</comment>
<feature type="non-terminal residue" evidence="2">
    <location>
        <position position="61"/>
    </location>
</feature>
<dbReference type="AlphaFoldDB" id="A0AAE0SMW8"/>
<dbReference type="EMBL" id="JAEAOA010000200">
    <property type="protein sequence ID" value="KAK3595042.1"/>
    <property type="molecule type" value="Genomic_DNA"/>
</dbReference>
<reference evidence="2" key="1">
    <citation type="journal article" date="2021" name="Genome Biol. Evol.">
        <title>A High-Quality Reference Genome for a Parasitic Bivalve with Doubly Uniparental Inheritance (Bivalvia: Unionida).</title>
        <authorList>
            <person name="Smith C.H."/>
        </authorList>
    </citation>
    <scope>NUCLEOTIDE SEQUENCE</scope>
    <source>
        <strain evidence="2">CHS0354</strain>
    </source>
</reference>
<gene>
    <name evidence="2" type="ORF">CHS0354_002319</name>
</gene>
<name>A0AAE0SMW8_9BIVA</name>
<reference evidence="2" key="3">
    <citation type="submission" date="2023-05" db="EMBL/GenBank/DDBJ databases">
        <authorList>
            <person name="Smith C.H."/>
        </authorList>
    </citation>
    <scope>NUCLEOTIDE SEQUENCE</scope>
    <source>
        <strain evidence="2">CHS0354</strain>
        <tissue evidence="2">Mantle</tissue>
    </source>
</reference>
<protein>
    <submittedName>
        <fullName evidence="2">Uncharacterized protein</fullName>
    </submittedName>
</protein>
<reference evidence="2" key="2">
    <citation type="journal article" date="2021" name="Genome Biol. Evol.">
        <title>Developing a high-quality reference genome for a parasitic bivalve with doubly uniparental inheritance (Bivalvia: Unionida).</title>
        <authorList>
            <person name="Smith C.H."/>
        </authorList>
    </citation>
    <scope>NUCLEOTIDE SEQUENCE</scope>
    <source>
        <strain evidence="2">CHS0354</strain>
        <tissue evidence="2">Mantle</tissue>
    </source>
</reference>
<accession>A0AAE0SMW8</accession>
<keyword evidence="3" id="KW-1185">Reference proteome</keyword>
<dbReference type="Proteomes" id="UP001195483">
    <property type="component" value="Unassembled WGS sequence"/>
</dbReference>